<feature type="chain" id="PRO_5020968567" evidence="1">
    <location>
        <begin position="32"/>
        <end position="217"/>
    </location>
</feature>
<dbReference type="AlphaFoldDB" id="A0A4R5PLD7"/>
<evidence type="ECO:0000313" key="3">
    <source>
        <dbReference type="Proteomes" id="UP000295131"/>
    </source>
</evidence>
<sequence length="217" mass="23525">MNLHETIARFSLKSICAVVFAFLLASCSTTTEPRSVANPFRVTIISVVVSSDFGVDPVFVARLAPALRNSVGGSAGNMTRFAELRIFVRWIRQGISTLGATTVAYDIVLTATDNGRMLYSEPVRLKVENTEDLIPAMIEDVRRLTGIADQPPVPVSVPVRPAIRPARQDFIVNPTPPPVSLARREMAREARDGDIISGNEPCVVSVANDCTVFDAAE</sequence>
<feature type="signal peptide" evidence="1">
    <location>
        <begin position="1"/>
        <end position="31"/>
    </location>
</feature>
<name>A0A4R5PLD7_9HYPH</name>
<organism evidence="2 3">
    <name type="scientific">Pseudohoeflea suaedae</name>
    <dbReference type="NCBI Taxonomy" id="877384"/>
    <lineage>
        <taxon>Bacteria</taxon>
        <taxon>Pseudomonadati</taxon>
        <taxon>Pseudomonadota</taxon>
        <taxon>Alphaproteobacteria</taxon>
        <taxon>Hyphomicrobiales</taxon>
        <taxon>Rhizobiaceae</taxon>
        <taxon>Pseudohoeflea</taxon>
    </lineage>
</organism>
<evidence type="ECO:0000313" key="2">
    <source>
        <dbReference type="EMBL" id="TDH36148.1"/>
    </source>
</evidence>
<dbReference type="Proteomes" id="UP000295131">
    <property type="component" value="Unassembled WGS sequence"/>
</dbReference>
<protein>
    <submittedName>
        <fullName evidence="2">Uncharacterized protein</fullName>
    </submittedName>
</protein>
<dbReference type="RefSeq" id="WP_133284846.1">
    <property type="nucleotide sequence ID" value="NZ_SMSI01000002.1"/>
</dbReference>
<evidence type="ECO:0000256" key="1">
    <source>
        <dbReference type="SAM" id="SignalP"/>
    </source>
</evidence>
<keyword evidence="3" id="KW-1185">Reference proteome</keyword>
<dbReference type="EMBL" id="SMSI01000002">
    <property type="protein sequence ID" value="TDH36148.1"/>
    <property type="molecule type" value="Genomic_DNA"/>
</dbReference>
<comment type="caution">
    <text evidence="2">The sequence shown here is derived from an EMBL/GenBank/DDBJ whole genome shotgun (WGS) entry which is preliminary data.</text>
</comment>
<accession>A0A4R5PLD7</accession>
<keyword evidence="1" id="KW-0732">Signal</keyword>
<gene>
    <name evidence="2" type="ORF">E2A64_12720</name>
</gene>
<reference evidence="2 3" key="1">
    <citation type="journal article" date="2013" name="Int. J. Syst. Evol. Microbiol.">
        <title>Hoeflea suaedae sp. nov., an endophytic bacterium isolated from the root of the halophyte Suaeda maritima.</title>
        <authorList>
            <person name="Chung E.J."/>
            <person name="Park J.A."/>
            <person name="Pramanik P."/>
            <person name="Bibi F."/>
            <person name="Jeon C.O."/>
            <person name="Chung Y.R."/>
        </authorList>
    </citation>
    <scope>NUCLEOTIDE SEQUENCE [LARGE SCALE GENOMIC DNA]</scope>
    <source>
        <strain evidence="2 3">YC6898</strain>
    </source>
</reference>
<proteinExistence type="predicted"/>